<organism evidence="13 14">
    <name type="scientific">Flemingia macrophylla</name>
    <dbReference type="NCBI Taxonomy" id="520843"/>
    <lineage>
        <taxon>Eukaryota</taxon>
        <taxon>Viridiplantae</taxon>
        <taxon>Streptophyta</taxon>
        <taxon>Embryophyta</taxon>
        <taxon>Tracheophyta</taxon>
        <taxon>Spermatophyta</taxon>
        <taxon>Magnoliopsida</taxon>
        <taxon>eudicotyledons</taxon>
        <taxon>Gunneridae</taxon>
        <taxon>Pentapetalae</taxon>
        <taxon>rosids</taxon>
        <taxon>fabids</taxon>
        <taxon>Fabales</taxon>
        <taxon>Fabaceae</taxon>
        <taxon>Papilionoideae</taxon>
        <taxon>50 kb inversion clade</taxon>
        <taxon>NPAAA clade</taxon>
        <taxon>indigoferoid/millettioid clade</taxon>
        <taxon>Phaseoleae</taxon>
        <taxon>Flemingia</taxon>
    </lineage>
</organism>
<keyword evidence="14" id="KW-1185">Reference proteome</keyword>
<keyword evidence="4 11" id="KW-0812">Transmembrane</keyword>
<dbReference type="PANTHER" id="PTHR19957:SF263">
    <property type="entry name" value="SYNTAXIN-72"/>
    <property type="match status" value="1"/>
</dbReference>
<dbReference type="PANTHER" id="PTHR19957">
    <property type="entry name" value="SYNTAXIN"/>
    <property type="match status" value="1"/>
</dbReference>
<keyword evidence="5" id="KW-0653">Protein transport</keyword>
<evidence type="ECO:0000313" key="14">
    <source>
        <dbReference type="Proteomes" id="UP001603857"/>
    </source>
</evidence>
<gene>
    <name evidence="13" type="ORF">Fmac_019633</name>
</gene>
<dbReference type="Proteomes" id="UP001603857">
    <property type="component" value="Unassembled WGS sequence"/>
</dbReference>
<evidence type="ECO:0000256" key="9">
    <source>
        <dbReference type="ARBA" id="ARBA00054128"/>
    </source>
</evidence>
<dbReference type="InterPro" id="IPR006012">
    <property type="entry name" value="Syntaxin/epimorphin_CS"/>
</dbReference>
<evidence type="ECO:0000313" key="13">
    <source>
        <dbReference type="EMBL" id="KAL2332052.1"/>
    </source>
</evidence>
<evidence type="ECO:0000256" key="8">
    <source>
        <dbReference type="ARBA" id="ARBA00023136"/>
    </source>
</evidence>
<dbReference type="CDD" id="cd15841">
    <property type="entry name" value="SNARE_Qc"/>
    <property type="match status" value="1"/>
</dbReference>
<dbReference type="InterPro" id="IPR000727">
    <property type="entry name" value="T_SNARE_dom"/>
</dbReference>
<comment type="similarity">
    <text evidence="2">Belongs to the syntaxin family.</text>
</comment>
<evidence type="ECO:0000256" key="10">
    <source>
        <dbReference type="ARBA" id="ARBA00061857"/>
    </source>
</evidence>
<dbReference type="PROSITE" id="PS50192">
    <property type="entry name" value="T_SNARE"/>
    <property type="match status" value="1"/>
</dbReference>
<keyword evidence="6 11" id="KW-1133">Transmembrane helix</keyword>
<dbReference type="SMART" id="SM00397">
    <property type="entry name" value="t_SNARE"/>
    <property type="match status" value="1"/>
</dbReference>
<dbReference type="GO" id="GO:0016020">
    <property type="term" value="C:membrane"/>
    <property type="evidence" value="ECO:0007669"/>
    <property type="project" value="UniProtKB-SubCell"/>
</dbReference>
<accession>A0ABD1M8C8</accession>
<proteinExistence type="inferred from homology"/>
<evidence type="ECO:0000256" key="2">
    <source>
        <dbReference type="ARBA" id="ARBA00009063"/>
    </source>
</evidence>
<dbReference type="SUPFAM" id="SSF58038">
    <property type="entry name" value="SNARE fusion complex"/>
    <property type="match status" value="1"/>
</dbReference>
<keyword evidence="8 11" id="KW-0472">Membrane</keyword>
<dbReference type="AlphaFoldDB" id="A0ABD1M8C8"/>
<evidence type="ECO:0000256" key="4">
    <source>
        <dbReference type="ARBA" id="ARBA00022692"/>
    </source>
</evidence>
<reference evidence="13 14" key="1">
    <citation type="submission" date="2024-08" db="EMBL/GenBank/DDBJ databases">
        <title>Insights into the chromosomal genome structure of Flemingia macrophylla.</title>
        <authorList>
            <person name="Ding Y."/>
            <person name="Zhao Y."/>
            <person name="Bi W."/>
            <person name="Wu M."/>
            <person name="Zhao G."/>
            <person name="Gong Y."/>
            <person name="Li W."/>
            <person name="Zhang P."/>
        </authorList>
    </citation>
    <scope>NUCLEOTIDE SEQUENCE [LARGE SCALE GENOMIC DNA]</scope>
    <source>
        <strain evidence="13">DYQJB</strain>
        <tissue evidence="13">Leaf</tissue>
    </source>
</reference>
<dbReference type="Gene3D" id="1.20.5.110">
    <property type="match status" value="1"/>
</dbReference>
<dbReference type="InterPro" id="IPR045242">
    <property type="entry name" value="Syntaxin"/>
</dbReference>
<dbReference type="PROSITE" id="PS00914">
    <property type="entry name" value="SYNTAXIN"/>
    <property type="match status" value="1"/>
</dbReference>
<dbReference type="Pfam" id="PF05739">
    <property type="entry name" value="SNARE"/>
    <property type="match status" value="1"/>
</dbReference>
<comment type="caution">
    <text evidence="13">The sequence shown here is derived from an EMBL/GenBank/DDBJ whole genome shotgun (WGS) entry which is preliminary data.</text>
</comment>
<evidence type="ECO:0000256" key="6">
    <source>
        <dbReference type="ARBA" id="ARBA00022989"/>
    </source>
</evidence>
<evidence type="ECO:0000256" key="11">
    <source>
        <dbReference type="SAM" id="Phobius"/>
    </source>
</evidence>
<feature type="transmembrane region" description="Helical" evidence="11">
    <location>
        <begin position="295"/>
        <end position="312"/>
    </location>
</feature>
<protein>
    <recommendedName>
        <fullName evidence="12">t-SNARE coiled-coil homology domain-containing protein</fullName>
    </recommendedName>
</protein>
<evidence type="ECO:0000256" key="7">
    <source>
        <dbReference type="ARBA" id="ARBA00023054"/>
    </source>
</evidence>
<dbReference type="FunFam" id="1.20.5.110:FF:000037">
    <property type="entry name" value="Putative syntaxin-71-like"/>
    <property type="match status" value="1"/>
</dbReference>
<sequence length="313" mass="35414">MSVVDILFRVDAICHKYEKYDIDKQRELNAYGDDVFARLYAAVEDAIQTAFNKSEAASTEKNRATAAALNAEVRRTKGRLMDEIPKLRKLANKKKDQILKWMSVLDDFAFLHFALCLGSMLSLASNNGSKVLVAFQDDKIKYYHEQVKGLTKEDLAIRQDLVLALPERIQALPDGITGAAIQTSGWNANSSQPQIKFDSPEAPLDSAYFQQSEESSQFRQEYEMRRMKQDEGLDIISEGLDTLKNLASDMNEELDRQVPLMDEIDEKVDRAAADVRNTNVRLKKTLTEIRSSRNFCIDIILICVLLGILIALK</sequence>
<keyword evidence="3" id="KW-0813">Transport</keyword>
<dbReference type="EMBL" id="JBGMDY010000006">
    <property type="protein sequence ID" value="KAL2332052.1"/>
    <property type="molecule type" value="Genomic_DNA"/>
</dbReference>
<comment type="subcellular location">
    <subcellularLocation>
        <location evidence="1">Membrane</location>
        <topology evidence="1">Single-pass membrane protein</topology>
    </subcellularLocation>
</comment>
<evidence type="ECO:0000256" key="3">
    <source>
        <dbReference type="ARBA" id="ARBA00022448"/>
    </source>
</evidence>
<comment type="function">
    <text evidence="9">Vesicle trafficking protein that functions in the secretory pathway.</text>
</comment>
<evidence type="ECO:0000256" key="5">
    <source>
        <dbReference type="ARBA" id="ARBA00022927"/>
    </source>
</evidence>
<comment type="subunit">
    <text evidence="10">Part of the t-SNARE complex.</text>
</comment>
<evidence type="ECO:0000256" key="1">
    <source>
        <dbReference type="ARBA" id="ARBA00004167"/>
    </source>
</evidence>
<dbReference type="GO" id="GO:0006886">
    <property type="term" value="P:intracellular protein transport"/>
    <property type="evidence" value="ECO:0007669"/>
    <property type="project" value="UniProtKB-ARBA"/>
</dbReference>
<keyword evidence="7" id="KW-0175">Coiled coil</keyword>
<name>A0ABD1M8C8_9FABA</name>
<feature type="domain" description="T-SNARE coiled-coil homology" evidence="12">
    <location>
        <begin position="223"/>
        <end position="285"/>
    </location>
</feature>
<evidence type="ECO:0000259" key="12">
    <source>
        <dbReference type="PROSITE" id="PS50192"/>
    </source>
</evidence>